<evidence type="ECO:0000259" key="2">
    <source>
        <dbReference type="Pfam" id="PF00775"/>
    </source>
</evidence>
<dbReference type="Pfam" id="PF00775">
    <property type="entry name" value="Dioxygenase_C"/>
    <property type="match status" value="1"/>
</dbReference>
<keyword evidence="3" id="KW-0223">Dioxygenase</keyword>
<evidence type="ECO:0000313" key="4">
    <source>
        <dbReference type="Proteomes" id="UP001596135"/>
    </source>
</evidence>
<feature type="compositionally biased region" description="Low complexity" evidence="1">
    <location>
        <begin position="53"/>
        <end position="69"/>
    </location>
</feature>
<feature type="compositionally biased region" description="Gly residues" evidence="1">
    <location>
        <begin position="74"/>
        <end position="85"/>
    </location>
</feature>
<dbReference type="GO" id="GO:0051213">
    <property type="term" value="F:dioxygenase activity"/>
    <property type="evidence" value="ECO:0007669"/>
    <property type="project" value="UniProtKB-KW"/>
</dbReference>
<protein>
    <submittedName>
        <fullName evidence="3">Intradiol ring-cleavage dioxygenase</fullName>
    </submittedName>
</protein>
<dbReference type="InterPro" id="IPR000627">
    <property type="entry name" value="Intradiol_dOase_C"/>
</dbReference>
<feature type="domain" description="Intradiol ring-cleavage dioxygenases" evidence="2">
    <location>
        <begin position="135"/>
        <end position="212"/>
    </location>
</feature>
<dbReference type="PANTHER" id="PTHR34315:SF1">
    <property type="entry name" value="INTRADIOL RING-CLEAVAGE DIOXYGENASES DOMAIN-CONTAINING PROTEIN-RELATED"/>
    <property type="match status" value="1"/>
</dbReference>
<evidence type="ECO:0000256" key="1">
    <source>
        <dbReference type="SAM" id="MobiDB-lite"/>
    </source>
</evidence>
<proteinExistence type="predicted"/>
<dbReference type="PANTHER" id="PTHR34315">
    <property type="match status" value="1"/>
</dbReference>
<evidence type="ECO:0000313" key="3">
    <source>
        <dbReference type="EMBL" id="MFC6045347.1"/>
    </source>
</evidence>
<organism evidence="3 4">
    <name type="scientific">Nocardioides hankookensis</name>
    <dbReference type="NCBI Taxonomy" id="443157"/>
    <lineage>
        <taxon>Bacteria</taxon>
        <taxon>Bacillati</taxon>
        <taxon>Actinomycetota</taxon>
        <taxon>Actinomycetes</taxon>
        <taxon>Propionibacteriales</taxon>
        <taxon>Nocardioidaceae</taxon>
        <taxon>Nocardioides</taxon>
    </lineage>
</organism>
<feature type="region of interest" description="Disordered" evidence="1">
    <location>
        <begin position="53"/>
        <end position="90"/>
    </location>
</feature>
<dbReference type="RefSeq" id="WP_379158396.1">
    <property type="nucleotide sequence ID" value="NZ_JBHSRJ010000009.1"/>
</dbReference>
<sequence>MHEDLEDHDLGLSHDLPQILDRQAERSKRMGRRGMLAVFGAAGVAAIAVSCGTDTPSTTSSSSTTDGAPPAGGPPGGGAGSGAIGGDSSVEVADGEIPEETAGPYPGDGSNGVNVLTESGIVRSDLTTSFGDASGVAEGVPVTVRLKVYDLNGEDVAALSGAAVYLWHCDRDGNYSMYSEAVADENYLRGVQETDAQGRVEFTTIFPACYSGRWPHMHFEVYESLDDATSYTNKLRTSQLALPEDVCNDVFATEGYEQSVTNLAQISLDSDGIFSDGYSLQMATVTGSVDDGYSVSLNIPV</sequence>
<dbReference type="InterPro" id="IPR015889">
    <property type="entry name" value="Intradiol_dOase_core"/>
</dbReference>
<name>A0ABW1LQ72_9ACTN</name>
<keyword evidence="4" id="KW-1185">Reference proteome</keyword>
<dbReference type="EMBL" id="JBHSRJ010000009">
    <property type="protein sequence ID" value="MFC6045347.1"/>
    <property type="molecule type" value="Genomic_DNA"/>
</dbReference>
<dbReference type="Proteomes" id="UP001596135">
    <property type="component" value="Unassembled WGS sequence"/>
</dbReference>
<dbReference type="CDD" id="cd03457">
    <property type="entry name" value="intradiol_dioxygenase_like"/>
    <property type="match status" value="1"/>
</dbReference>
<gene>
    <name evidence="3" type="ORF">ACFPYL_19840</name>
</gene>
<dbReference type="Gene3D" id="2.60.130.10">
    <property type="entry name" value="Aromatic compound dioxygenase"/>
    <property type="match status" value="1"/>
</dbReference>
<keyword evidence="3" id="KW-0560">Oxidoreductase</keyword>
<dbReference type="SUPFAM" id="SSF49482">
    <property type="entry name" value="Aromatic compound dioxygenase"/>
    <property type="match status" value="1"/>
</dbReference>
<reference evidence="4" key="1">
    <citation type="journal article" date="2019" name="Int. J. Syst. Evol. Microbiol.">
        <title>The Global Catalogue of Microorganisms (GCM) 10K type strain sequencing project: providing services to taxonomists for standard genome sequencing and annotation.</title>
        <authorList>
            <consortium name="The Broad Institute Genomics Platform"/>
            <consortium name="The Broad Institute Genome Sequencing Center for Infectious Disease"/>
            <person name="Wu L."/>
            <person name="Ma J."/>
        </authorList>
    </citation>
    <scope>NUCLEOTIDE SEQUENCE [LARGE SCALE GENOMIC DNA]</scope>
    <source>
        <strain evidence="4">CCUG 54522</strain>
    </source>
</reference>
<comment type="caution">
    <text evidence="3">The sequence shown here is derived from an EMBL/GenBank/DDBJ whole genome shotgun (WGS) entry which is preliminary data.</text>
</comment>
<accession>A0ABW1LQ72</accession>